<reference evidence="2" key="1">
    <citation type="journal article" date="2019" name="Int. J. Syst. Evol. Microbiol.">
        <title>The Global Catalogue of Microorganisms (GCM) 10K type strain sequencing project: providing services to taxonomists for standard genome sequencing and annotation.</title>
        <authorList>
            <consortium name="The Broad Institute Genomics Platform"/>
            <consortium name="The Broad Institute Genome Sequencing Center for Infectious Disease"/>
            <person name="Wu L."/>
            <person name="Ma J."/>
        </authorList>
    </citation>
    <scope>NUCLEOTIDE SEQUENCE [LARGE SCALE GENOMIC DNA]</scope>
    <source>
        <strain evidence="2">JCM 19173</strain>
    </source>
</reference>
<gene>
    <name evidence="1" type="ORF">GCM10010844_38470</name>
</gene>
<dbReference type="RefSeq" id="WP_189070603.1">
    <property type="nucleotide sequence ID" value="NZ_BMPE01000021.1"/>
</dbReference>
<dbReference type="Proteomes" id="UP000604341">
    <property type="component" value="Unassembled WGS sequence"/>
</dbReference>
<name>A0ABQ2FQ78_9DEIO</name>
<proteinExistence type="predicted"/>
<accession>A0ABQ2FQ78</accession>
<evidence type="ECO:0000313" key="2">
    <source>
        <dbReference type="Proteomes" id="UP000604341"/>
    </source>
</evidence>
<evidence type="ECO:0000313" key="1">
    <source>
        <dbReference type="EMBL" id="GGL15872.1"/>
    </source>
</evidence>
<sequence>MPKDQKEPPTSSERAAFETHLTDLPAWQVAALKAHTRWPEGREVTAAEFQAALKAALGEVIA</sequence>
<dbReference type="EMBL" id="BMPE01000021">
    <property type="protein sequence ID" value="GGL15872.1"/>
    <property type="molecule type" value="Genomic_DNA"/>
</dbReference>
<protein>
    <submittedName>
        <fullName evidence="1">Uncharacterized protein</fullName>
    </submittedName>
</protein>
<keyword evidence="2" id="KW-1185">Reference proteome</keyword>
<organism evidence="1 2">
    <name type="scientific">Deinococcus radiotolerans</name>
    <dbReference type="NCBI Taxonomy" id="1309407"/>
    <lineage>
        <taxon>Bacteria</taxon>
        <taxon>Thermotogati</taxon>
        <taxon>Deinococcota</taxon>
        <taxon>Deinococci</taxon>
        <taxon>Deinococcales</taxon>
        <taxon>Deinococcaceae</taxon>
        <taxon>Deinococcus</taxon>
    </lineage>
</organism>
<comment type="caution">
    <text evidence="1">The sequence shown here is derived from an EMBL/GenBank/DDBJ whole genome shotgun (WGS) entry which is preliminary data.</text>
</comment>